<feature type="compositionally biased region" description="Low complexity" evidence="1">
    <location>
        <begin position="68"/>
        <end position="85"/>
    </location>
</feature>
<sequence length="292" mass="30245">MSDLTPPPDEPMPDQARARIRAELLAAAQGDRPSGRRWVVPAAAAAAVVVVAGLAGWAMQSGGGGSEGAPAGASTSATSTETATPEPGPTEPGPTEPGPTDVRSIEVSKVPGAQEDHQVDVKERGCARTMRETLPGAAQVADFPDDGVHATSVWVAGDRFTICDVADGMTTTHQPLPLTPGPGVETFRVSSMYLPADGGGFDVTRVAAGVVPDGAAAYDVRYRFPDGATVPAELTTGSDGRTYWRVVHRSAAPEGSEAKQPPIEVTLTLSGVRHDYRLQWGLDTCAQANHGC</sequence>
<dbReference type="EMBL" id="JACHWR010000001">
    <property type="protein sequence ID" value="MBB3040251.1"/>
    <property type="molecule type" value="Genomic_DNA"/>
</dbReference>
<feature type="region of interest" description="Disordered" evidence="1">
    <location>
        <begin position="61"/>
        <end position="103"/>
    </location>
</feature>
<name>A0A7W4VR42_9ACTN</name>
<dbReference type="RefSeq" id="WP_183590303.1">
    <property type="nucleotide sequence ID" value="NZ_JACHWR010000001.1"/>
</dbReference>
<keyword evidence="3" id="KW-1185">Reference proteome</keyword>
<evidence type="ECO:0000256" key="1">
    <source>
        <dbReference type="SAM" id="MobiDB-lite"/>
    </source>
</evidence>
<dbReference type="AlphaFoldDB" id="A0A7W4VR42"/>
<comment type="caution">
    <text evidence="2">The sequence shown here is derived from an EMBL/GenBank/DDBJ whole genome shotgun (WGS) entry which is preliminary data.</text>
</comment>
<dbReference type="Proteomes" id="UP000589626">
    <property type="component" value="Unassembled WGS sequence"/>
</dbReference>
<protein>
    <submittedName>
        <fullName evidence="2">Uncharacterized protein</fullName>
    </submittedName>
</protein>
<proteinExistence type="predicted"/>
<evidence type="ECO:0000313" key="2">
    <source>
        <dbReference type="EMBL" id="MBB3040251.1"/>
    </source>
</evidence>
<evidence type="ECO:0000313" key="3">
    <source>
        <dbReference type="Proteomes" id="UP000589626"/>
    </source>
</evidence>
<reference evidence="2 3" key="1">
    <citation type="submission" date="2020-08" db="EMBL/GenBank/DDBJ databases">
        <title>Sequencing the genomes of 1000 actinobacteria strains.</title>
        <authorList>
            <person name="Klenk H.-P."/>
        </authorList>
    </citation>
    <scope>NUCLEOTIDE SEQUENCE [LARGE SCALE GENOMIC DNA]</scope>
    <source>
        <strain evidence="2 3">DSM 105498</strain>
    </source>
</reference>
<gene>
    <name evidence="2" type="ORF">FHU40_000052</name>
</gene>
<accession>A0A7W4VR42</accession>
<organism evidence="2 3">
    <name type="scientific">Nocardioides soli</name>
    <dbReference type="NCBI Taxonomy" id="1036020"/>
    <lineage>
        <taxon>Bacteria</taxon>
        <taxon>Bacillati</taxon>
        <taxon>Actinomycetota</taxon>
        <taxon>Actinomycetes</taxon>
        <taxon>Propionibacteriales</taxon>
        <taxon>Nocardioidaceae</taxon>
        <taxon>Nocardioides</taxon>
    </lineage>
</organism>
<feature type="compositionally biased region" description="Pro residues" evidence="1">
    <location>
        <begin position="86"/>
        <end position="97"/>
    </location>
</feature>